<accession>A0ABW5A3G7</accession>
<dbReference type="InterPro" id="IPR051695">
    <property type="entry name" value="Phosphoglycerate_Mutase"/>
</dbReference>
<keyword evidence="1 2" id="KW-0378">Hydrolase</keyword>
<dbReference type="EMBL" id="JBHUIO010000011">
    <property type="protein sequence ID" value="MFD2172025.1"/>
    <property type="molecule type" value="Genomic_DNA"/>
</dbReference>
<dbReference type="EC" id="3.1.3.-" evidence="2"/>
<dbReference type="InterPro" id="IPR029033">
    <property type="entry name" value="His_PPase_superfam"/>
</dbReference>
<dbReference type="GO" id="GO:0016787">
    <property type="term" value="F:hydrolase activity"/>
    <property type="evidence" value="ECO:0007669"/>
    <property type="project" value="UniProtKB-KW"/>
</dbReference>
<sequence length="200" mass="22826">MEILLIRHGESEADILNVHEGRADFLLTERGRQQVRLMAERVQSEFPPQIIFGSTLKRAQETAAVLAETVRCPVEYLPELQERDNGKQAGLPYAEGNLKYPMPDLPHLAIEDGETWFQFRMRAESVLSHLFHRCEGHYDRIAIVSHGGMISALLQSFLRMPATNVVWFESSDTAIHLLEKVEPQRVVKALNDTTHLRDLD</sequence>
<protein>
    <submittedName>
        <fullName evidence="2">Histidine phosphatase family protein</fullName>
        <ecNumber evidence="2">3.1.3.-</ecNumber>
    </submittedName>
</protein>
<evidence type="ECO:0000313" key="2">
    <source>
        <dbReference type="EMBL" id="MFD2172025.1"/>
    </source>
</evidence>
<dbReference type="Gene3D" id="3.40.50.1240">
    <property type="entry name" value="Phosphoglycerate mutase-like"/>
    <property type="match status" value="1"/>
</dbReference>
<dbReference type="CDD" id="cd07067">
    <property type="entry name" value="HP_PGM_like"/>
    <property type="match status" value="1"/>
</dbReference>
<evidence type="ECO:0000313" key="3">
    <source>
        <dbReference type="Proteomes" id="UP001597343"/>
    </source>
</evidence>
<proteinExistence type="predicted"/>
<name>A0ABW5A3G7_9BACL</name>
<dbReference type="PANTHER" id="PTHR46517">
    <property type="entry name" value="FRUCTOSE-2,6-BISPHOSPHATASE TIGAR"/>
    <property type="match status" value="1"/>
</dbReference>
<dbReference type="Proteomes" id="UP001597343">
    <property type="component" value="Unassembled WGS sequence"/>
</dbReference>
<dbReference type="InterPro" id="IPR013078">
    <property type="entry name" value="His_Pase_superF_clade-1"/>
</dbReference>
<dbReference type="Pfam" id="PF00300">
    <property type="entry name" value="His_Phos_1"/>
    <property type="match status" value="1"/>
</dbReference>
<organism evidence="2 3">
    <name type="scientific">Tumebacillus lipolyticus</name>
    <dbReference type="NCBI Taxonomy" id="1280370"/>
    <lineage>
        <taxon>Bacteria</taxon>
        <taxon>Bacillati</taxon>
        <taxon>Bacillota</taxon>
        <taxon>Bacilli</taxon>
        <taxon>Bacillales</taxon>
        <taxon>Alicyclobacillaceae</taxon>
        <taxon>Tumebacillus</taxon>
    </lineage>
</organism>
<evidence type="ECO:0000256" key="1">
    <source>
        <dbReference type="ARBA" id="ARBA00022801"/>
    </source>
</evidence>
<keyword evidence="3" id="KW-1185">Reference proteome</keyword>
<dbReference type="PANTHER" id="PTHR46517:SF1">
    <property type="entry name" value="FRUCTOSE-2,6-BISPHOSPHATASE TIGAR"/>
    <property type="match status" value="1"/>
</dbReference>
<dbReference type="SUPFAM" id="SSF53254">
    <property type="entry name" value="Phosphoglycerate mutase-like"/>
    <property type="match status" value="1"/>
</dbReference>
<comment type="caution">
    <text evidence="2">The sequence shown here is derived from an EMBL/GenBank/DDBJ whole genome shotgun (WGS) entry which is preliminary data.</text>
</comment>
<dbReference type="SMART" id="SM00855">
    <property type="entry name" value="PGAM"/>
    <property type="match status" value="1"/>
</dbReference>
<dbReference type="RefSeq" id="WP_386049328.1">
    <property type="nucleotide sequence ID" value="NZ_JBHUIO010000011.1"/>
</dbReference>
<reference evidence="3" key="1">
    <citation type="journal article" date="2019" name="Int. J. Syst. Evol. Microbiol.">
        <title>The Global Catalogue of Microorganisms (GCM) 10K type strain sequencing project: providing services to taxonomists for standard genome sequencing and annotation.</title>
        <authorList>
            <consortium name="The Broad Institute Genomics Platform"/>
            <consortium name="The Broad Institute Genome Sequencing Center for Infectious Disease"/>
            <person name="Wu L."/>
            <person name="Ma J."/>
        </authorList>
    </citation>
    <scope>NUCLEOTIDE SEQUENCE [LARGE SCALE GENOMIC DNA]</scope>
    <source>
        <strain evidence="3">CGMCC 1.13574</strain>
    </source>
</reference>
<gene>
    <name evidence="2" type="ORF">ACFSOY_18835</name>
</gene>